<comment type="subunit">
    <text evidence="6">Monomer.</text>
</comment>
<dbReference type="InterPro" id="IPR036565">
    <property type="entry name" value="Mur-like_cat_sf"/>
</dbReference>
<keyword evidence="10 23" id="KW-0436">Ligase</keyword>
<evidence type="ECO:0000256" key="7">
    <source>
        <dbReference type="ARBA" id="ARBA00013023"/>
    </source>
</evidence>
<organism evidence="26 27">
    <name type="scientific">Aquipseudomonas ullengensis</name>
    <dbReference type="NCBI Taxonomy" id="2759166"/>
    <lineage>
        <taxon>Bacteria</taxon>
        <taxon>Pseudomonadati</taxon>
        <taxon>Pseudomonadota</taxon>
        <taxon>Gammaproteobacteria</taxon>
        <taxon>Pseudomonadales</taxon>
        <taxon>Pseudomonadaceae</taxon>
        <taxon>Aquipseudomonas</taxon>
    </lineage>
</organism>
<evidence type="ECO:0000256" key="19">
    <source>
        <dbReference type="ARBA" id="ARBA00047493"/>
    </source>
</evidence>
<comment type="catalytic activity">
    <reaction evidence="20">
        <text>10-formyltetrahydrofolyl-(gamma-L-Glu)(n) + L-glutamate + ATP = 10-formyltetrahydrofolyl-(gamma-L-Glu)(n+1) + ADP + phosphate + H(+)</text>
        <dbReference type="Rhea" id="RHEA:51904"/>
        <dbReference type="Rhea" id="RHEA-COMP:13088"/>
        <dbReference type="Rhea" id="RHEA-COMP:14300"/>
        <dbReference type="ChEBI" id="CHEBI:15378"/>
        <dbReference type="ChEBI" id="CHEBI:29985"/>
        <dbReference type="ChEBI" id="CHEBI:30616"/>
        <dbReference type="ChEBI" id="CHEBI:43474"/>
        <dbReference type="ChEBI" id="CHEBI:134413"/>
        <dbReference type="ChEBI" id="CHEBI:456216"/>
        <dbReference type="EC" id="6.3.2.17"/>
    </reaction>
</comment>
<dbReference type="EC" id="6.3.2.12" evidence="7"/>
<evidence type="ECO:0000313" key="26">
    <source>
        <dbReference type="EMBL" id="MBB2495024.1"/>
    </source>
</evidence>
<dbReference type="GO" id="GO:0046654">
    <property type="term" value="P:tetrahydrofolate biosynthetic process"/>
    <property type="evidence" value="ECO:0007669"/>
    <property type="project" value="UniProtKB-UniPathway"/>
</dbReference>
<proteinExistence type="inferred from homology"/>
<dbReference type="InterPro" id="IPR013221">
    <property type="entry name" value="Mur_ligase_cen"/>
</dbReference>
<keyword evidence="15" id="KW-0289">Folate biosynthesis</keyword>
<accession>A0A7W4LKV3</accession>
<keyword evidence="14" id="KW-0460">Magnesium</keyword>
<dbReference type="GO" id="GO:0008841">
    <property type="term" value="F:dihydrofolate synthase activity"/>
    <property type="evidence" value="ECO:0007669"/>
    <property type="project" value="UniProtKB-EC"/>
</dbReference>
<evidence type="ECO:0000256" key="18">
    <source>
        <dbReference type="ARBA" id="ARBA00032510"/>
    </source>
</evidence>
<dbReference type="Gene3D" id="3.40.1190.10">
    <property type="entry name" value="Mur-like, catalytic domain"/>
    <property type="match status" value="1"/>
</dbReference>
<gene>
    <name evidence="26" type="primary">folC</name>
    <name evidence="26" type="ORF">H3H51_08330</name>
</gene>
<evidence type="ECO:0000256" key="22">
    <source>
        <dbReference type="ARBA" id="ARBA00049161"/>
    </source>
</evidence>
<evidence type="ECO:0000313" key="27">
    <source>
        <dbReference type="Proteomes" id="UP000542720"/>
    </source>
</evidence>
<comment type="catalytic activity">
    <reaction evidence="21">
        <text>(6R)-5,10-methylenetetrahydrofolyl-(gamma-L-Glu)(n) + L-glutamate + ATP = (6R)-5,10-methylenetetrahydrofolyl-(gamma-L-Glu)(n+1) + ADP + phosphate + H(+)</text>
        <dbReference type="Rhea" id="RHEA:51912"/>
        <dbReference type="Rhea" id="RHEA-COMP:13257"/>
        <dbReference type="Rhea" id="RHEA-COMP:13258"/>
        <dbReference type="ChEBI" id="CHEBI:15378"/>
        <dbReference type="ChEBI" id="CHEBI:29985"/>
        <dbReference type="ChEBI" id="CHEBI:30616"/>
        <dbReference type="ChEBI" id="CHEBI:43474"/>
        <dbReference type="ChEBI" id="CHEBI:136572"/>
        <dbReference type="ChEBI" id="CHEBI:456216"/>
        <dbReference type="EC" id="6.3.2.17"/>
    </reaction>
</comment>
<protein>
    <recommendedName>
        <fullName evidence="9">Dihydrofolate synthase/folylpolyglutamate synthase</fullName>
        <ecNumber evidence="7">6.3.2.12</ecNumber>
        <ecNumber evidence="8">6.3.2.17</ecNumber>
    </recommendedName>
    <alternativeName>
        <fullName evidence="18">Folylpoly-gamma-glutamate synthetase-dihydrofolate synthetase</fullName>
    </alternativeName>
    <alternativeName>
        <fullName evidence="16">Folylpolyglutamate synthetase</fullName>
    </alternativeName>
    <alternativeName>
        <fullName evidence="17">Tetrahydrofolylpolyglutamate synthase</fullName>
    </alternativeName>
</protein>
<dbReference type="SUPFAM" id="SSF53244">
    <property type="entry name" value="MurD-like peptide ligases, peptide-binding domain"/>
    <property type="match status" value="1"/>
</dbReference>
<keyword evidence="11" id="KW-0479">Metal-binding</keyword>
<comment type="pathway">
    <text evidence="3">Cofactor biosynthesis; tetrahydrofolate biosynthesis; 7,8-dihydrofolate from 2-amino-4-hydroxy-6-hydroxymethyl-7,8-dihydropteridine diphosphate and 4-aminobenzoate: step 2/2.</text>
</comment>
<dbReference type="Gene3D" id="3.90.190.20">
    <property type="entry name" value="Mur ligase, C-terminal domain"/>
    <property type="match status" value="1"/>
</dbReference>
<evidence type="ECO:0000259" key="24">
    <source>
        <dbReference type="Pfam" id="PF02875"/>
    </source>
</evidence>
<dbReference type="NCBIfam" id="NF008101">
    <property type="entry name" value="PRK10846.1"/>
    <property type="match status" value="1"/>
</dbReference>
<dbReference type="GO" id="GO:0005737">
    <property type="term" value="C:cytoplasm"/>
    <property type="evidence" value="ECO:0007669"/>
    <property type="project" value="TreeGrafter"/>
</dbReference>
<evidence type="ECO:0000256" key="13">
    <source>
        <dbReference type="ARBA" id="ARBA00022840"/>
    </source>
</evidence>
<reference evidence="26 27" key="1">
    <citation type="submission" date="2020-08" db="EMBL/GenBank/DDBJ databases">
        <authorList>
            <person name="Kim C.M."/>
        </authorList>
    </citation>
    <scope>NUCLEOTIDE SEQUENCE [LARGE SCALE GENOMIC DNA]</scope>
    <source>
        <strain evidence="26 27">UL070</strain>
    </source>
</reference>
<dbReference type="InterPro" id="IPR004101">
    <property type="entry name" value="Mur_ligase_C"/>
</dbReference>
<evidence type="ECO:0000256" key="11">
    <source>
        <dbReference type="ARBA" id="ARBA00022723"/>
    </source>
</evidence>
<evidence type="ECO:0000256" key="15">
    <source>
        <dbReference type="ARBA" id="ARBA00022909"/>
    </source>
</evidence>
<dbReference type="PIRSF" id="PIRSF001563">
    <property type="entry name" value="Folylpolyglu_synth"/>
    <property type="match status" value="1"/>
</dbReference>
<dbReference type="InterPro" id="IPR001645">
    <property type="entry name" value="Folylpolyglutamate_synth"/>
</dbReference>
<comment type="catalytic activity">
    <reaction evidence="22">
        <text>7,8-dihydropteroate + L-glutamate + ATP = 7,8-dihydrofolate + ADP + phosphate + H(+)</text>
        <dbReference type="Rhea" id="RHEA:23584"/>
        <dbReference type="ChEBI" id="CHEBI:15378"/>
        <dbReference type="ChEBI" id="CHEBI:17839"/>
        <dbReference type="ChEBI" id="CHEBI:29985"/>
        <dbReference type="ChEBI" id="CHEBI:30616"/>
        <dbReference type="ChEBI" id="CHEBI:43474"/>
        <dbReference type="ChEBI" id="CHEBI:57451"/>
        <dbReference type="ChEBI" id="CHEBI:456216"/>
        <dbReference type="EC" id="6.3.2.12"/>
    </reaction>
</comment>
<evidence type="ECO:0000256" key="10">
    <source>
        <dbReference type="ARBA" id="ARBA00022598"/>
    </source>
</evidence>
<evidence type="ECO:0000256" key="3">
    <source>
        <dbReference type="ARBA" id="ARBA00004799"/>
    </source>
</evidence>
<dbReference type="InterPro" id="IPR036615">
    <property type="entry name" value="Mur_ligase_C_dom_sf"/>
</dbReference>
<dbReference type="GO" id="GO:0046872">
    <property type="term" value="F:metal ion binding"/>
    <property type="evidence" value="ECO:0007669"/>
    <property type="project" value="UniProtKB-KW"/>
</dbReference>
<comment type="cofactor">
    <cofactor evidence="1">
        <name>Mg(2+)</name>
        <dbReference type="ChEBI" id="CHEBI:18420"/>
    </cofactor>
</comment>
<keyword evidence="12 23" id="KW-0547">Nucleotide-binding</keyword>
<name>A0A7W4LKV3_9GAMM</name>
<evidence type="ECO:0000256" key="9">
    <source>
        <dbReference type="ARBA" id="ARBA00019357"/>
    </source>
</evidence>
<evidence type="ECO:0000256" key="12">
    <source>
        <dbReference type="ARBA" id="ARBA00022741"/>
    </source>
</evidence>
<evidence type="ECO:0000256" key="1">
    <source>
        <dbReference type="ARBA" id="ARBA00001946"/>
    </source>
</evidence>
<evidence type="ECO:0000256" key="4">
    <source>
        <dbReference type="ARBA" id="ARBA00005150"/>
    </source>
</evidence>
<dbReference type="Pfam" id="PF08245">
    <property type="entry name" value="Mur_ligase_M"/>
    <property type="match status" value="1"/>
</dbReference>
<dbReference type="GO" id="GO:0004326">
    <property type="term" value="F:tetrahydrofolylpolyglutamate synthase activity"/>
    <property type="evidence" value="ECO:0007669"/>
    <property type="project" value="UniProtKB-EC"/>
</dbReference>
<dbReference type="PANTHER" id="PTHR11136">
    <property type="entry name" value="FOLYLPOLYGLUTAMATE SYNTHASE-RELATED"/>
    <property type="match status" value="1"/>
</dbReference>
<comment type="caution">
    <text evidence="26">The sequence shown here is derived from an EMBL/GenBank/DDBJ whole genome shotgun (WGS) entry which is preliminary data.</text>
</comment>
<evidence type="ECO:0000256" key="8">
    <source>
        <dbReference type="ARBA" id="ARBA00013025"/>
    </source>
</evidence>
<dbReference type="GO" id="GO:0046656">
    <property type="term" value="P:folic acid biosynthetic process"/>
    <property type="evidence" value="ECO:0007669"/>
    <property type="project" value="UniProtKB-KW"/>
</dbReference>
<dbReference type="UniPathway" id="UPA00077">
    <property type="reaction ID" value="UER00157"/>
</dbReference>
<dbReference type="SUPFAM" id="SSF53623">
    <property type="entry name" value="MurD-like peptide ligases, catalytic domain"/>
    <property type="match status" value="1"/>
</dbReference>
<dbReference type="EC" id="6.3.2.17" evidence="8"/>
<dbReference type="FunFam" id="3.40.1190.10:FF:000004">
    <property type="entry name" value="Dihydrofolate synthase/folylpolyglutamate synthase"/>
    <property type="match status" value="1"/>
</dbReference>
<keyword evidence="13 23" id="KW-0067">ATP-binding</keyword>
<dbReference type="RefSeq" id="WP_183088576.1">
    <property type="nucleotide sequence ID" value="NZ_JACJUD010000002.1"/>
</dbReference>
<comment type="function">
    <text evidence="2">Functions in two distinct reactions of the de novo folate biosynthetic pathway. Catalyzes the addition of a glutamate residue to dihydropteroate (7,8-dihydropteroate or H2Pte) to form dihydrofolate (7,8-dihydrofolate monoglutamate or H2Pte-Glu). Also catalyzes successive additions of L-glutamate to tetrahydrofolate or 10-formyltetrahydrofolate or 5,10-methylenetetrahydrofolate, leading to folylpolyglutamate derivatives.</text>
</comment>
<dbReference type="EMBL" id="JACJUD010000002">
    <property type="protein sequence ID" value="MBB2495024.1"/>
    <property type="molecule type" value="Genomic_DNA"/>
</dbReference>
<evidence type="ECO:0000256" key="16">
    <source>
        <dbReference type="ARBA" id="ARBA00030048"/>
    </source>
</evidence>
<dbReference type="NCBIfam" id="TIGR01499">
    <property type="entry name" value="folC"/>
    <property type="match status" value="1"/>
</dbReference>
<evidence type="ECO:0000256" key="17">
    <source>
        <dbReference type="ARBA" id="ARBA00030592"/>
    </source>
</evidence>
<evidence type="ECO:0000256" key="14">
    <source>
        <dbReference type="ARBA" id="ARBA00022842"/>
    </source>
</evidence>
<comment type="catalytic activity">
    <reaction evidence="19">
        <text>(6S)-5,6,7,8-tetrahydrofolyl-(gamma-L-Glu)(n) + L-glutamate + ATP = (6S)-5,6,7,8-tetrahydrofolyl-(gamma-L-Glu)(n+1) + ADP + phosphate + H(+)</text>
        <dbReference type="Rhea" id="RHEA:10580"/>
        <dbReference type="Rhea" id="RHEA-COMP:14738"/>
        <dbReference type="Rhea" id="RHEA-COMP:14740"/>
        <dbReference type="ChEBI" id="CHEBI:15378"/>
        <dbReference type="ChEBI" id="CHEBI:29985"/>
        <dbReference type="ChEBI" id="CHEBI:30616"/>
        <dbReference type="ChEBI" id="CHEBI:43474"/>
        <dbReference type="ChEBI" id="CHEBI:141005"/>
        <dbReference type="ChEBI" id="CHEBI:456216"/>
        <dbReference type="EC" id="6.3.2.17"/>
    </reaction>
</comment>
<evidence type="ECO:0000256" key="23">
    <source>
        <dbReference type="PIRNR" id="PIRNR001563"/>
    </source>
</evidence>
<comment type="pathway">
    <text evidence="4">Cofactor biosynthesis; tetrahydrofolylpolyglutamate biosynthesis.</text>
</comment>
<evidence type="ECO:0000259" key="25">
    <source>
        <dbReference type="Pfam" id="PF08245"/>
    </source>
</evidence>
<evidence type="ECO:0000256" key="20">
    <source>
        <dbReference type="ARBA" id="ARBA00047808"/>
    </source>
</evidence>
<evidence type="ECO:0000256" key="21">
    <source>
        <dbReference type="ARBA" id="ARBA00049035"/>
    </source>
</evidence>
<dbReference type="Pfam" id="PF02875">
    <property type="entry name" value="Mur_ligase_C"/>
    <property type="match status" value="1"/>
</dbReference>
<evidence type="ECO:0000256" key="5">
    <source>
        <dbReference type="ARBA" id="ARBA00008276"/>
    </source>
</evidence>
<dbReference type="PANTHER" id="PTHR11136:SF0">
    <property type="entry name" value="DIHYDROFOLATE SYNTHETASE-RELATED"/>
    <property type="match status" value="1"/>
</dbReference>
<feature type="domain" description="Mur ligase central" evidence="25">
    <location>
        <begin position="47"/>
        <end position="187"/>
    </location>
</feature>
<comment type="similarity">
    <text evidence="5 23">Belongs to the folylpolyglutamate synthase family.</text>
</comment>
<feature type="domain" description="Mur ligase C-terminal" evidence="24">
    <location>
        <begin position="294"/>
        <end position="411"/>
    </location>
</feature>
<dbReference type="GO" id="GO:0005524">
    <property type="term" value="F:ATP binding"/>
    <property type="evidence" value="ECO:0007669"/>
    <property type="project" value="UniProtKB-KW"/>
</dbReference>
<dbReference type="AlphaFoldDB" id="A0A7W4LKV3"/>
<sequence length="433" mass="46837">MPQRTLADWLTYLEQLHPSAIDMGLERSREVARRLGLGRPAPRVITVTGTNGKGSTCAFLAALLAEQGLQVGVYSSPHLLHYNERVQVNGVDASDEALCTAFAAVEAARGEISLTYFEMGTLAAFWLFERAGLDAVVLEVGLGGRLDAVNLIDADIALVTSIGLDHADWLGDTRESVAFEKAGIFRAERPALCGDLDPPQPLLERVAELDCPLFLRGRDYNLRVAIDSWHWHGLNADGLVLQLSDLPLLDLPMENAALALQAYAVLGLPWQPERLAAALRRTRVTGRLDRRSLSWRGKSLTLLLDVGHNPHATDYLANRLAARVDQAPRLAVFGLLADKDLIGVVKPLLDQVRHWAVAPLPSPRSRTVGELEATLRNLAANVQACGSVAKALLVQCEQATTGDEILVFGSFYCVAEALEWLGQQAEAGNGGAG</sequence>
<evidence type="ECO:0000256" key="6">
    <source>
        <dbReference type="ARBA" id="ARBA00011245"/>
    </source>
</evidence>
<evidence type="ECO:0000256" key="2">
    <source>
        <dbReference type="ARBA" id="ARBA00002714"/>
    </source>
</evidence>
<dbReference type="Proteomes" id="UP000542720">
    <property type="component" value="Unassembled WGS sequence"/>
</dbReference>
<keyword evidence="27" id="KW-1185">Reference proteome</keyword>